<protein>
    <submittedName>
        <fullName evidence="6">Pili assembly chaperone</fullName>
    </submittedName>
</protein>
<dbReference type="PROSITE" id="PS50112">
    <property type="entry name" value="PAS"/>
    <property type="match status" value="1"/>
</dbReference>
<dbReference type="CDD" id="cd00130">
    <property type="entry name" value="PAS"/>
    <property type="match status" value="2"/>
</dbReference>
<dbReference type="InterPro" id="IPR000700">
    <property type="entry name" value="PAS-assoc_C"/>
</dbReference>
<dbReference type="PROSITE" id="PS50111">
    <property type="entry name" value="CHEMOTAXIS_TRANSDUC_2"/>
    <property type="match status" value="1"/>
</dbReference>
<dbReference type="SMART" id="SM00086">
    <property type="entry name" value="PAC"/>
    <property type="match status" value="2"/>
</dbReference>
<dbReference type="SMART" id="SM00283">
    <property type="entry name" value="MA"/>
    <property type="match status" value="1"/>
</dbReference>
<proteinExistence type="predicted"/>
<sequence length="448" mass="49991">MRIFNRSGFFKRFFRSNTLCRTTQSSIHSAMAIMELTPEGVVLNANALFLQKMGYQLDEIVGQHHRIFCPEQVLASPEYTRFWQRLARGESFSDKFLRLTKEGKKIWFEANYVPIRNHNGKVIKIVGLASDITARTLAAQQQKGMTNAIDRSMAVIAFNLNGEVLRVNDNFLKTTGYRIEEVLGKHHRMFCSPEVYNSTEYHQFWQKLRHGDFVSGQFERVDSRGNTIWLRATYNPVFDENGQLYEVVKFATDVTTQVVKNRQEREAAEHAYKAALETSQNTRVGVGVIGNSVSKMNEIAVELRNVSAGINDLSSQSAQIGQIVETIKRIANQTNLLALNAAVEAARAGTHGRSFAVVANEVRSLAANINTASQEISEVVEHNQQLAALAQKNISANLSRADQGVSLVREAGSVIMDIQNNSAQVVEAIGHVTEHLVAENIIPTRTLA</sequence>
<feature type="domain" description="Methyl-accepting transducer" evidence="3">
    <location>
        <begin position="243"/>
        <end position="448"/>
    </location>
</feature>
<dbReference type="InterPro" id="IPR035965">
    <property type="entry name" value="PAS-like_dom_sf"/>
</dbReference>
<accession>A0A014M504</accession>
<dbReference type="InterPro" id="IPR004090">
    <property type="entry name" value="Chemotax_Me-accpt_rcpt"/>
</dbReference>
<dbReference type="GO" id="GO:0016020">
    <property type="term" value="C:membrane"/>
    <property type="evidence" value="ECO:0007669"/>
    <property type="project" value="InterPro"/>
</dbReference>
<dbReference type="PANTHER" id="PTHR24422">
    <property type="entry name" value="CHEMOTAXIS PROTEIN METHYLTRANSFERASE"/>
    <property type="match status" value="1"/>
</dbReference>
<evidence type="ECO:0000313" key="6">
    <source>
        <dbReference type="EMBL" id="EXU76906.1"/>
    </source>
</evidence>
<dbReference type="SUPFAM" id="SSF58104">
    <property type="entry name" value="Methyl-accepting chemotaxis protein (MCP) signaling domain"/>
    <property type="match status" value="1"/>
</dbReference>
<gene>
    <name evidence="6" type="ORF">BG55_02580</name>
</gene>
<dbReference type="Pfam" id="PF00015">
    <property type="entry name" value="MCPsignal"/>
    <property type="match status" value="1"/>
</dbReference>
<dbReference type="Pfam" id="PF08448">
    <property type="entry name" value="PAS_4"/>
    <property type="match status" value="1"/>
</dbReference>
<dbReference type="Proteomes" id="UP000019918">
    <property type="component" value="Unassembled WGS sequence"/>
</dbReference>
<dbReference type="PRINTS" id="PR00260">
    <property type="entry name" value="CHEMTRNSDUCR"/>
</dbReference>
<dbReference type="Gene3D" id="3.30.450.20">
    <property type="entry name" value="PAS domain"/>
    <property type="match status" value="2"/>
</dbReference>
<feature type="domain" description="PAC" evidence="5">
    <location>
        <begin position="90"/>
        <end position="144"/>
    </location>
</feature>
<reference evidence="6 7" key="1">
    <citation type="submission" date="2014-02" db="EMBL/GenBank/DDBJ databases">
        <title>Draft genome of Erwinia mallotivora strain BT-MARDI, a papaya dieback pathogen.</title>
        <authorList>
            <person name="Redzuan R."/>
            <person name="Abu Bakar N."/>
            <person name="Badrun R."/>
            <person name="Mohd Raih M.F."/>
            <person name="Rozano L."/>
            <person name="Mat Amin N."/>
        </authorList>
    </citation>
    <scope>NUCLEOTIDE SEQUENCE [LARGE SCALE GENOMIC DNA]</scope>
    <source>
        <strain evidence="6 7">BT-MARDI</strain>
    </source>
</reference>
<evidence type="ECO:0000259" key="3">
    <source>
        <dbReference type="PROSITE" id="PS50111"/>
    </source>
</evidence>
<evidence type="ECO:0000256" key="2">
    <source>
        <dbReference type="PROSITE-ProRule" id="PRU00284"/>
    </source>
</evidence>
<dbReference type="AlphaFoldDB" id="A0A014M504"/>
<evidence type="ECO:0000256" key="1">
    <source>
        <dbReference type="ARBA" id="ARBA00023224"/>
    </source>
</evidence>
<dbReference type="GO" id="GO:0007165">
    <property type="term" value="P:signal transduction"/>
    <property type="evidence" value="ECO:0007669"/>
    <property type="project" value="UniProtKB-KW"/>
</dbReference>
<name>A0A014M504_9GAMM</name>
<dbReference type="InterPro" id="IPR000014">
    <property type="entry name" value="PAS"/>
</dbReference>
<dbReference type="SUPFAM" id="SSF55785">
    <property type="entry name" value="PYP-like sensor domain (PAS domain)"/>
    <property type="match status" value="2"/>
</dbReference>
<dbReference type="GO" id="GO:0004888">
    <property type="term" value="F:transmembrane signaling receptor activity"/>
    <property type="evidence" value="ECO:0007669"/>
    <property type="project" value="InterPro"/>
</dbReference>
<feature type="domain" description="PAS" evidence="4">
    <location>
        <begin position="141"/>
        <end position="185"/>
    </location>
</feature>
<dbReference type="InterPro" id="IPR013655">
    <property type="entry name" value="PAS_fold_3"/>
</dbReference>
<dbReference type="InterPro" id="IPR004089">
    <property type="entry name" value="MCPsignal_dom"/>
</dbReference>
<dbReference type="EMBL" id="JFHN01000020">
    <property type="protein sequence ID" value="EXU76906.1"/>
    <property type="molecule type" value="Genomic_DNA"/>
</dbReference>
<evidence type="ECO:0000259" key="5">
    <source>
        <dbReference type="PROSITE" id="PS50113"/>
    </source>
</evidence>
<organism evidence="6 7">
    <name type="scientific">Erwinia mallotivora</name>
    <dbReference type="NCBI Taxonomy" id="69222"/>
    <lineage>
        <taxon>Bacteria</taxon>
        <taxon>Pseudomonadati</taxon>
        <taxon>Pseudomonadota</taxon>
        <taxon>Gammaproteobacteria</taxon>
        <taxon>Enterobacterales</taxon>
        <taxon>Erwiniaceae</taxon>
        <taxon>Erwinia</taxon>
    </lineage>
</organism>
<dbReference type="RefSeq" id="WP_052018655.1">
    <property type="nucleotide sequence ID" value="NZ_JFHN01000020.1"/>
</dbReference>
<dbReference type="OrthoDB" id="9765776at2"/>
<feature type="domain" description="PAC" evidence="5">
    <location>
        <begin position="214"/>
        <end position="266"/>
    </location>
</feature>
<dbReference type="PANTHER" id="PTHR24422:SF10">
    <property type="entry name" value="CHEMOTAXIS PROTEIN METHYLTRANSFERASE 2"/>
    <property type="match status" value="1"/>
</dbReference>
<keyword evidence="7" id="KW-1185">Reference proteome</keyword>
<dbReference type="STRING" id="69222.BG55_02580"/>
<dbReference type="PROSITE" id="PS50113">
    <property type="entry name" value="PAC"/>
    <property type="match status" value="2"/>
</dbReference>
<keyword evidence="1 2" id="KW-0807">Transducer</keyword>
<dbReference type="Pfam" id="PF08447">
    <property type="entry name" value="PAS_3"/>
    <property type="match status" value="1"/>
</dbReference>
<evidence type="ECO:0000313" key="7">
    <source>
        <dbReference type="Proteomes" id="UP000019918"/>
    </source>
</evidence>
<dbReference type="InterPro" id="IPR050903">
    <property type="entry name" value="Bact_Chemotaxis_MeTrfase"/>
</dbReference>
<dbReference type="InterPro" id="IPR013656">
    <property type="entry name" value="PAS_4"/>
</dbReference>
<dbReference type="SMART" id="SM00091">
    <property type="entry name" value="PAS"/>
    <property type="match status" value="2"/>
</dbReference>
<dbReference type="PATRIC" id="fig|69222.5.peg.543"/>
<dbReference type="GO" id="GO:0006935">
    <property type="term" value="P:chemotaxis"/>
    <property type="evidence" value="ECO:0007669"/>
    <property type="project" value="InterPro"/>
</dbReference>
<dbReference type="NCBIfam" id="TIGR00229">
    <property type="entry name" value="sensory_box"/>
    <property type="match status" value="2"/>
</dbReference>
<dbReference type="Gene3D" id="1.10.287.950">
    <property type="entry name" value="Methyl-accepting chemotaxis protein"/>
    <property type="match status" value="1"/>
</dbReference>
<dbReference type="InterPro" id="IPR001610">
    <property type="entry name" value="PAC"/>
</dbReference>
<comment type="caution">
    <text evidence="6">The sequence shown here is derived from an EMBL/GenBank/DDBJ whole genome shotgun (WGS) entry which is preliminary data.</text>
</comment>
<evidence type="ECO:0000259" key="4">
    <source>
        <dbReference type="PROSITE" id="PS50112"/>
    </source>
</evidence>